<dbReference type="Pfam" id="PF02737">
    <property type="entry name" value="3HCDH_N"/>
    <property type="match status" value="1"/>
</dbReference>
<evidence type="ECO:0000256" key="2">
    <source>
        <dbReference type="SAM" id="Phobius"/>
    </source>
</evidence>
<evidence type="ECO:0000313" key="5">
    <source>
        <dbReference type="EMBL" id="GHC94234.1"/>
    </source>
</evidence>
<keyword evidence="2" id="KW-1133">Transmembrane helix</keyword>
<dbReference type="Gene3D" id="3.40.50.720">
    <property type="entry name" value="NAD(P)-binding Rossmann-like Domain"/>
    <property type="match status" value="1"/>
</dbReference>
<keyword evidence="2" id="KW-0472">Membrane</keyword>
<dbReference type="SUPFAM" id="SSF48179">
    <property type="entry name" value="6-phosphogluconate dehydrogenase C-terminal domain-like"/>
    <property type="match status" value="1"/>
</dbReference>
<feature type="domain" description="3-hydroxyacyl-CoA dehydrogenase NAD binding" evidence="4">
    <location>
        <begin position="9"/>
        <end position="181"/>
    </location>
</feature>
<gene>
    <name evidence="5" type="ORF">GCM10007320_45950</name>
</gene>
<dbReference type="Gene3D" id="1.10.1040.10">
    <property type="entry name" value="N-(1-d-carboxylethyl)-l-norvaline Dehydrogenase, domain 2"/>
    <property type="match status" value="1"/>
</dbReference>
<dbReference type="EMBL" id="BMYK01000018">
    <property type="protein sequence ID" value="GHC94234.1"/>
    <property type="molecule type" value="Genomic_DNA"/>
</dbReference>
<accession>A0ABQ3G6V7</accession>
<sequence>MTTTDPSPIAVLGAGVIGAAWAAFFALAGRDVRVADPAPDAQQRLDDMLARARPAMQALGLLHAQPTLPRLCARIEEAVEGVGAIQEALPEQLELKRAAYRAVEAAAPLDALLMSSSSGLMPTLLQQGLAHPERLLIAHPCNPAYLMPLVELVGGRATSAEAMDRAEAFYRALGKQTVRLQREATGHLVNRLQAALWREAVHLVAGGYATVADVDRAVTEGLGARWTVCGPHAVFHLSGGPRGMEAFLERLGPAVESWWADLGQPTLDADTRARLIAQMQDAAAGRSTEAMAQQRDAHMLRVMRLRQGDPPPV</sequence>
<feature type="domain" description="3-hydroxyacyl-CoA dehydrogenase C-terminal" evidence="3">
    <location>
        <begin position="186"/>
        <end position="252"/>
    </location>
</feature>
<dbReference type="InterPro" id="IPR022694">
    <property type="entry name" value="3-OHacyl-CoA_DH"/>
</dbReference>
<comment type="caution">
    <text evidence="5">The sequence shown here is derived from an EMBL/GenBank/DDBJ whole genome shotgun (WGS) entry which is preliminary data.</text>
</comment>
<dbReference type="InterPro" id="IPR006176">
    <property type="entry name" value="3-OHacyl-CoA_DH_NAD-bd"/>
</dbReference>
<dbReference type="PANTHER" id="PTHR48075">
    <property type="entry name" value="3-HYDROXYACYL-COA DEHYDROGENASE FAMILY PROTEIN"/>
    <property type="match status" value="1"/>
</dbReference>
<evidence type="ECO:0000256" key="1">
    <source>
        <dbReference type="ARBA" id="ARBA00023002"/>
    </source>
</evidence>
<dbReference type="RefSeq" id="WP_189689231.1">
    <property type="nucleotide sequence ID" value="NZ_BMYK01000018.1"/>
</dbReference>
<dbReference type="InterPro" id="IPR008927">
    <property type="entry name" value="6-PGluconate_DH-like_C_sf"/>
</dbReference>
<dbReference type="PIRSF" id="PIRSF000105">
    <property type="entry name" value="HCDH"/>
    <property type="match status" value="1"/>
</dbReference>
<feature type="transmembrane region" description="Helical" evidence="2">
    <location>
        <begin position="6"/>
        <end position="27"/>
    </location>
</feature>
<evidence type="ECO:0000259" key="4">
    <source>
        <dbReference type="Pfam" id="PF02737"/>
    </source>
</evidence>
<evidence type="ECO:0000313" key="6">
    <source>
        <dbReference type="Proteomes" id="UP000626210"/>
    </source>
</evidence>
<evidence type="ECO:0000259" key="3">
    <source>
        <dbReference type="Pfam" id="PF00725"/>
    </source>
</evidence>
<proteinExistence type="predicted"/>
<dbReference type="InterPro" id="IPR036291">
    <property type="entry name" value="NAD(P)-bd_dom_sf"/>
</dbReference>
<dbReference type="SUPFAM" id="SSF51735">
    <property type="entry name" value="NAD(P)-binding Rossmann-fold domains"/>
    <property type="match status" value="1"/>
</dbReference>
<dbReference type="InterPro" id="IPR013328">
    <property type="entry name" value="6PGD_dom2"/>
</dbReference>
<keyword evidence="2" id="KW-0812">Transmembrane</keyword>
<protein>
    <submittedName>
        <fullName evidence="5">Hydroxyacyl-CoA dehydrogenase</fullName>
    </submittedName>
</protein>
<keyword evidence="6" id="KW-1185">Reference proteome</keyword>
<dbReference type="Pfam" id="PF00725">
    <property type="entry name" value="3HCDH"/>
    <property type="match status" value="1"/>
</dbReference>
<organism evidence="5 6">
    <name type="scientific">Pseudorhodoferax aquiterrae</name>
    <dbReference type="NCBI Taxonomy" id="747304"/>
    <lineage>
        <taxon>Bacteria</taxon>
        <taxon>Pseudomonadati</taxon>
        <taxon>Pseudomonadota</taxon>
        <taxon>Betaproteobacteria</taxon>
        <taxon>Burkholderiales</taxon>
        <taxon>Comamonadaceae</taxon>
    </lineage>
</organism>
<dbReference type="InterPro" id="IPR006108">
    <property type="entry name" value="3HC_DH_C"/>
</dbReference>
<name>A0ABQ3G6V7_9BURK</name>
<reference evidence="6" key="1">
    <citation type="journal article" date="2019" name="Int. J. Syst. Evol. Microbiol.">
        <title>The Global Catalogue of Microorganisms (GCM) 10K type strain sequencing project: providing services to taxonomists for standard genome sequencing and annotation.</title>
        <authorList>
            <consortium name="The Broad Institute Genomics Platform"/>
            <consortium name="The Broad Institute Genome Sequencing Center for Infectious Disease"/>
            <person name="Wu L."/>
            <person name="Ma J."/>
        </authorList>
    </citation>
    <scope>NUCLEOTIDE SEQUENCE [LARGE SCALE GENOMIC DNA]</scope>
    <source>
        <strain evidence="6">KCTC 23314</strain>
    </source>
</reference>
<dbReference type="Proteomes" id="UP000626210">
    <property type="component" value="Unassembled WGS sequence"/>
</dbReference>
<dbReference type="PANTHER" id="PTHR48075:SF5">
    <property type="entry name" value="3-HYDROXYBUTYRYL-COA DEHYDROGENASE"/>
    <property type="match status" value="1"/>
</dbReference>
<keyword evidence="1" id="KW-0560">Oxidoreductase</keyword>